<evidence type="ECO:0000313" key="2">
    <source>
        <dbReference type="Proteomes" id="UP001271007"/>
    </source>
</evidence>
<evidence type="ECO:0000313" key="1">
    <source>
        <dbReference type="EMBL" id="KAK3053348.1"/>
    </source>
</evidence>
<reference evidence="1" key="1">
    <citation type="submission" date="2023-04" db="EMBL/GenBank/DDBJ databases">
        <title>Black Yeasts Isolated from many extreme environments.</title>
        <authorList>
            <person name="Coleine C."/>
            <person name="Stajich J.E."/>
            <person name="Selbmann L."/>
        </authorList>
    </citation>
    <scope>NUCLEOTIDE SEQUENCE</scope>
    <source>
        <strain evidence="1">CCFEE 5312</strain>
    </source>
</reference>
<keyword evidence="2" id="KW-1185">Reference proteome</keyword>
<dbReference type="Proteomes" id="UP001271007">
    <property type="component" value="Unassembled WGS sequence"/>
</dbReference>
<comment type="caution">
    <text evidence="1">The sequence shown here is derived from an EMBL/GenBank/DDBJ whole genome shotgun (WGS) entry which is preliminary data.</text>
</comment>
<sequence length="352" mass="39539">MPSNAMQSLVLTSPRVNAPSYNAPSYRAHKENDAPHHHPLVLQDAVNQVILDFQGVKVECDTLRAENAKLQSRIATLEQKSEVNNVDGHINANGNFTGYASSEISYASSSAAEEAHAEPNPVQTQEMLAYEDRVDKKLKPMQEILLVLRDDSENLTTEHRSTFTDLQWLKERTDLLEHNLSSFDVVWLREDVEEARQLLANGSASPEVLAALMNRMDDFQGMIEDVQQGRGIISSEAGDDAGLAGIIEGADVKSVLNALESKVRVFIMSMKKQAEQCARIDSYNQREDLYKAFHTLQHDGLASKEQRTGQWKGDEADLQMLFERVVRRLAMFDNYTKAFKEAKDARVDVFVI</sequence>
<accession>A0AAJ0DML6</accession>
<proteinExistence type="predicted"/>
<name>A0AAJ0DML6_9PEZI</name>
<dbReference type="EMBL" id="JAWDJX010000016">
    <property type="protein sequence ID" value="KAK3053348.1"/>
    <property type="molecule type" value="Genomic_DNA"/>
</dbReference>
<protein>
    <submittedName>
        <fullName evidence="1">Uncharacterized protein</fullName>
    </submittedName>
</protein>
<organism evidence="1 2">
    <name type="scientific">Extremus antarcticus</name>
    <dbReference type="NCBI Taxonomy" id="702011"/>
    <lineage>
        <taxon>Eukaryota</taxon>
        <taxon>Fungi</taxon>
        <taxon>Dikarya</taxon>
        <taxon>Ascomycota</taxon>
        <taxon>Pezizomycotina</taxon>
        <taxon>Dothideomycetes</taxon>
        <taxon>Dothideomycetidae</taxon>
        <taxon>Mycosphaerellales</taxon>
        <taxon>Extremaceae</taxon>
        <taxon>Extremus</taxon>
    </lineage>
</organism>
<dbReference type="AlphaFoldDB" id="A0AAJ0DML6"/>
<gene>
    <name evidence="1" type="ORF">LTR09_005517</name>
</gene>